<feature type="coiled-coil region" evidence="1">
    <location>
        <begin position="76"/>
        <end position="103"/>
    </location>
</feature>
<keyword evidence="2" id="KW-1133">Transmembrane helix</keyword>
<name>A0A838BJP2_9HYPH</name>
<dbReference type="AlphaFoldDB" id="A0A838BJP2"/>
<keyword evidence="1" id="KW-0175">Coiled coil</keyword>
<sequence length="112" mass="12864">MKKFITNRFEILSEWISDNLGSPYAFMAACLLVAVWAISGPVFQFSDTWQLVINTGTTICTFLMVFLLQNTGNRTIDEMEERLRSLEFLNRELLREIRTLKALDEPAAREAA</sequence>
<feature type="transmembrane region" description="Helical" evidence="2">
    <location>
        <begin position="21"/>
        <end position="43"/>
    </location>
</feature>
<keyword evidence="2" id="KW-0472">Membrane</keyword>
<keyword evidence="2" id="KW-0812">Transmembrane</keyword>
<dbReference type="Proteomes" id="UP000572984">
    <property type="component" value="Unassembled WGS sequence"/>
</dbReference>
<keyword evidence="4" id="KW-1185">Reference proteome</keyword>
<evidence type="ECO:0000256" key="2">
    <source>
        <dbReference type="SAM" id="Phobius"/>
    </source>
</evidence>
<feature type="transmembrane region" description="Helical" evidence="2">
    <location>
        <begin position="49"/>
        <end position="68"/>
    </location>
</feature>
<evidence type="ECO:0000313" key="3">
    <source>
        <dbReference type="EMBL" id="MBA1155834.1"/>
    </source>
</evidence>
<protein>
    <submittedName>
        <fullName evidence="3">Low affinity iron permease family protein</fullName>
    </submittedName>
</protein>
<accession>A0A838BJP2</accession>
<comment type="caution">
    <text evidence="3">The sequence shown here is derived from an EMBL/GenBank/DDBJ whole genome shotgun (WGS) entry which is preliminary data.</text>
</comment>
<dbReference type="RefSeq" id="WP_181051435.1">
    <property type="nucleotide sequence ID" value="NZ_JACDXJ010000001.1"/>
</dbReference>
<dbReference type="PROSITE" id="PS51257">
    <property type="entry name" value="PROKAR_LIPOPROTEIN"/>
    <property type="match status" value="1"/>
</dbReference>
<evidence type="ECO:0000313" key="4">
    <source>
        <dbReference type="Proteomes" id="UP000572984"/>
    </source>
</evidence>
<dbReference type="EMBL" id="JACDXJ010000001">
    <property type="protein sequence ID" value="MBA1155834.1"/>
    <property type="molecule type" value="Genomic_DNA"/>
</dbReference>
<gene>
    <name evidence="3" type="ORF">H0S73_06790</name>
</gene>
<evidence type="ECO:0000256" key="1">
    <source>
        <dbReference type="SAM" id="Coils"/>
    </source>
</evidence>
<dbReference type="InterPro" id="IPR007251">
    <property type="entry name" value="Iron_permease_Fet4"/>
</dbReference>
<proteinExistence type="predicted"/>
<organism evidence="3 4">
    <name type="scientific">Microvirga mediterraneensis</name>
    <dbReference type="NCBI Taxonomy" id="2754695"/>
    <lineage>
        <taxon>Bacteria</taxon>
        <taxon>Pseudomonadati</taxon>
        <taxon>Pseudomonadota</taxon>
        <taxon>Alphaproteobacteria</taxon>
        <taxon>Hyphomicrobiales</taxon>
        <taxon>Methylobacteriaceae</taxon>
        <taxon>Microvirga</taxon>
    </lineage>
</organism>
<dbReference type="Pfam" id="PF04120">
    <property type="entry name" value="Iron_permease"/>
    <property type="match status" value="1"/>
</dbReference>
<reference evidence="3 4" key="1">
    <citation type="submission" date="2020-07" db="EMBL/GenBank/DDBJ databases">
        <title>Draft genome and description of Microvirga mediterraneensis Marseille-Q2068 sp. nov.</title>
        <authorList>
            <person name="Boxberger M."/>
        </authorList>
    </citation>
    <scope>NUCLEOTIDE SEQUENCE [LARGE SCALE GENOMIC DNA]</scope>
    <source>
        <strain evidence="3 4">Marseille-Q2068</strain>
    </source>
</reference>
<dbReference type="GO" id="GO:0055085">
    <property type="term" value="P:transmembrane transport"/>
    <property type="evidence" value="ECO:0007669"/>
    <property type="project" value="InterPro"/>
</dbReference>